<dbReference type="GO" id="GO:0005886">
    <property type="term" value="C:plasma membrane"/>
    <property type="evidence" value="ECO:0007669"/>
    <property type="project" value="TreeGrafter"/>
</dbReference>
<reference evidence="3" key="1">
    <citation type="submission" date="2016-10" db="EMBL/GenBank/DDBJ databases">
        <authorList>
            <person name="Varghese N."/>
            <person name="Submissions S."/>
        </authorList>
    </citation>
    <scope>NUCLEOTIDE SEQUENCE [LARGE SCALE GENOMIC DNA]</scope>
    <source>
        <strain evidence="3">UNC178MFTsu3.1</strain>
    </source>
</reference>
<gene>
    <name evidence="2" type="ORF">SAMN02799615_02924</name>
</gene>
<dbReference type="PANTHER" id="PTHR30336">
    <property type="entry name" value="INNER MEMBRANE PROTEIN, PROBABLE PERMEASE"/>
    <property type="match status" value="1"/>
</dbReference>
<dbReference type="RefSeq" id="WP_051548602.1">
    <property type="nucleotide sequence ID" value="NZ_FONH01000011.1"/>
</dbReference>
<dbReference type="Gene3D" id="3.40.50.620">
    <property type="entry name" value="HUPs"/>
    <property type="match status" value="1"/>
</dbReference>
<dbReference type="EMBL" id="FONH01000011">
    <property type="protein sequence ID" value="SFF26377.1"/>
    <property type="molecule type" value="Genomic_DNA"/>
</dbReference>
<dbReference type="CDD" id="cd06259">
    <property type="entry name" value="YdcF-like"/>
    <property type="match status" value="1"/>
</dbReference>
<dbReference type="InterPro" id="IPR014729">
    <property type="entry name" value="Rossmann-like_a/b/a_fold"/>
</dbReference>
<dbReference type="Proteomes" id="UP000199477">
    <property type="component" value="Unassembled WGS sequence"/>
</dbReference>
<keyword evidence="3" id="KW-1185">Reference proteome</keyword>
<dbReference type="PANTHER" id="PTHR30336:SF20">
    <property type="entry name" value="DUF218 DOMAIN-CONTAINING PROTEIN"/>
    <property type="match status" value="1"/>
</dbReference>
<accession>A0A1I2HBN4</accession>
<dbReference type="Pfam" id="PF02698">
    <property type="entry name" value="DUF218"/>
    <property type="match status" value="1"/>
</dbReference>
<name>A0A1I2HBN4_9GAMM</name>
<evidence type="ECO:0000313" key="3">
    <source>
        <dbReference type="Proteomes" id="UP000199477"/>
    </source>
</evidence>
<sequence length="202" mass="22095">MDMRLSAARRTHPTFRLTLRLGALGLLLWLVAALAVAFAGLATQPIAPADLALVLGNTVGPGNRPLPRLRIRLEAALALYRRGGCRMLMVSGGVEDDGRDEAAGMKQWLVEHGVPAEAIVEDRHGDNTRASARNARAWLDAHGQRSVVVVSQYFHLPRARLAIRQEGLVDAGGDYTQRLFVWDVYSSMREVLGYLAYGARLA</sequence>
<organism evidence="2 3">
    <name type="scientific">Dyella marensis</name>
    <dbReference type="NCBI Taxonomy" id="500610"/>
    <lineage>
        <taxon>Bacteria</taxon>
        <taxon>Pseudomonadati</taxon>
        <taxon>Pseudomonadota</taxon>
        <taxon>Gammaproteobacteria</taxon>
        <taxon>Lysobacterales</taxon>
        <taxon>Rhodanobacteraceae</taxon>
        <taxon>Dyella</taxon>
    </lineage>
</organism>
<proteinExistence type="predicted"/>
<evidence type="ECO:0000259" key="1">
    <source>
        <dbReference type="Pfam" id="PF02698"/>
    </source>
</evidence>
<dbReference type="AlphaFoldDB" id="A0A1I2HBN4"/>
<dbReference type="InterPro" id="IPR003848">
    <property type="entry name" value="DUF218"/>
</dbReference>
<dbReference type="InterPro" id="IPR051599">
    <property type="entry name" value="Cell_Envelope_Assoc"/>
</dbReference>
<protein>
    <submittedName>
        <fullName evidence="2">Protein SanA, affects membrane permeability for vancomycin</fullName>
    </submittedName>
</protein>
<feature type="domain" description="DUF218" evidence="1">
    <location>
        <begin position="50"/>
        <end position="169"/>
    </location>
</feature>
<evidence type="ECO:0000313" key="2">
    <source>
        <dbReference type="EMBL" id="SFF26377.1"/>
    </source>
</evidence>